<accession>A0A835UFZ6</accession>
<dbReference type="AlphaFoldDB" id="A0A835UFZ6"/>
<dbReference type="Proteomes" id="UP000639772">
    <property type="component" value="Chromosome 12"/>
</dbReference>
<evidence type="ECO:0000313" key="1">
    <source>
        <dbReference type="EMBL" id="KAG0460222.1"/>
    </source>
</evidence>
<gene>
    <name evidence="1" type="ORF">HPP92_023350</name>
</gene>
<organism evidence="1 2">
    <name type="scientific">Vanilla planifolia</name>
    <name type="common">Vanilla</name>
    <dbReference type="NCBI Taxonomy" id="51239"/>
    <lineage>
        <taxon>Eukaryota</taxon>
        <taxon>Viridiplantae</taxon>
        <taxon>Streptophyta</taxon>
        <taxon>Embryophyta</taxon>
        <taxon>Tracheophyta</taxon>
        <taxon>Spermatophyta</taxon>
        <taxon>Magnoliopsida</taxon>
        <taxon>Liliopsida</taxon>
        <taxon>Asparagales</taxon>
        <taxon>Orchidaceae</taxon>
        <taxon>Vanilloideae</taxon>
        <taxon>Vanilleae</taxon>
        <taxon>Vanilla</taxon>
    </lineage>
</organism>
<comment type="caution">
    <text evidence="1">The sequence shown here is derived from an EMBL/GenBank/DDBJ whole genome shotgun (WGS) entry which is preliminary data.</text>
</comment>
<sequence>MGGLDVIRTPIVHAWDTHVSSDLARWKWRSKDWDRTLSSLASVSHVWKLLISQKKHNVGLNLDRPCQGSSYVDRTIKVLVPLQRRQGPKDSNRFIVHPVYGQAWFEPEATAQPR</sequence>
<evidence type="ECO:0000313" key="2">
    <source>
        <dbReference type="Proteomes" id="UP000639772"/>
    </source>
</evidence>
<reference evidence="1 2" key="1">
    <citation type="journal article" date="2020" name="Nat. Food">
        <title>A phased Vanilla planifolia genome enables genetic improvement of flavour and production.</title>
        <authorList>
            <person name="Hasing T."/>
            <person name="Tang H."/>
            <person name="Brym M."/>
            <person name="Khazi F."/>
            <person name="Huang T."/>
            <person name="Chambers A.H."/>
        </authorList>
    </citation>
    <scope>NUCLEOTIDE SEQUENCE [LARGE SCALE GENOMIC DNA]</scope>
    <source>
        <tissue evidence="1">Leaf</tissue>
    </source>
</reference>
<dbReference type="EMBL" id="JADCNM010000012">
    <property type="protein sequence ID" value="KAG0460222.1"/>
    <property type="molecule type" value="Genomic_DNA"/>
</dbReference>
<proteinExistence type="predicted"/>
<name>A0A835UFZ6_VANPL</name>
<protein>
    <submittedName>
        <fullName evidence="1">Uncharacterized protein</fullName>
    </submittedName>
</protein>